<comment type="caution">
    <text evidence="2">The sequence shown here is derived from an EMBL/GenBank/DDBJ whole genome shotgun (WGS) entry which is preliminary data.</text>
</comment>
<keyword evidence="3" id="KW-1185">Reference proteome</keyword>
<keyword evidence="1" id="KW-0175">Coiled coil</keyword>
<evidence type="ECO:0000313" key="3">
    <source>
        <dbReference type="Proteomes" id="UP001178507"/>
    </source>
</evidence>
<name>A0AA36I912_9DINO</name>
<dbReference type="AlphaFoldDB" id="A0AA36I912"/>
<feature type="coiled-coil region" evidence="1">
    <location>
        <begin position="24"/>
        <end position="89"/>
    </location>
</feature>
<evidence type="ECO:0000313" key="2">
    <source>
        <dbReference type="EMBL" id="CAJ1382418.1"/>
    </source>
</evidence>
<reference evidence="2" key="1">
    <citation type="submission" date="2023-08" db="EMBL/GenBank/DDBJ databases">
        <authorList>
            <person name="Chen Y."/>
            <person name="Shah S."/>
            <person name="Dougan E. K."/>
            <person name="Thang M."/>
            <person name="Chan C."/>
        </authorList>
    </citation>
    <scope>NUCLEOTIDE SEQUENCE</scope>
</reference>
<proteinExistence type="predicted"/>
<evidence type="ECO:0000256" key="1">
    <source>
        <dbReference type="SAM" id="Coils"/>
    </source>
</evidence>
<dbReference type="Proteomes" id="UP001178507">
    <property type="component" value="Unassembled WGS sequence"/>
</dbReference>
<protein>
    <submittedName>
        <fullName evidence="2">Uncharacterized protein</fullName>
    </submittedName>
</protein>
<gene>
    <name evidence="2" type="ORF">EVOR1521_LOCUS9793</name>
</gene>
<sequence length="362" mass="41288">MAGTGECESHDEEEMEVAQAWLQASRMRLEAAQLKDTLREAQDRNLRLRAQLEASKIKAAEAEQNRARAEELNQKLAAAQNHLVFMNHQTQKVKRDTLEAHRAEDPTTARLRGEVRRLGQRNAALCAARDRLAAQLELEEGTSEAEEATVSASVDPKREQLPHLLAAIQGLEQETGKLKEARASAEERSRQAIARETKLRNQLAASDRKLETALAERQAEHASRTERLQEQLRERYEAIDACQKDADRVMLELEEWQKECDVKDAEIKELNGHLEKVQRSERQSKIVVVQLRSEKERLSTVLLEVERDQQTALAEAERLRWFALLTTVASVVVFACAGLRMWEAEGKPWNWTPADRRRPSEL</sequence>
<organism evidence="2 3">
    <name type="scientific">Effrenium voratum</name>
    <dbReference type="NCBI Taxonomy" id="2562239"/>
    <lineage>
        <taxon>Eukaryota</taxon>
        <taxon>Sar</taxon>
        <taxon>Alveolata</taxon>
        <taxon>Dinophyceae</taxon>
        <taxon>Suessiales</taxon>
        <taxon>Symbiodiniaceae</taxon>
        <taxon>Effrenium</taxon>
    </lineage>
</organism>
<dbReference type="EMBL" id="CAUJNA010000902">
    <property type="protein sequence ID" value="CAJ1382418.1"/>
    <property type="molecule type" value="Genomic_DNA"/>
</dbReference>
<accession>A0AA36I912</accession>
<feature type="coiled-coil region" evidence="1">
    <location>
        <begin position="239"/>
        <end position="308"/>
    </location>
</feature>